<dbReference type="RefSeq" id="WP_311682126.1">
    <property type="nucleotide sequence ID" value="NZ_JAVREU010000005.1"/>
</dbReference>
<dbReference type="InterPro" id="IPR023562">
    <property type="entry name" value="ClpP/TepA"/>
</dbReference>
<evidence type="ECO:0000256" key="1">
    <source>
        <dbReference type="ARBA" id="ARBA00007039"/>
    </source>
</evidence>
<dbReference type="Gene3D" id="3.90.226.10">
    <property type="entry name" value="2-enoyl-CoA Hydratase, Chain A, domain 1"/>
    <property type="match status" value="1"/>
</dbReference>
<dbReference type="PANTHER" id="PTHR10381">
    <property type="entry name" value="ATP-DEPENDENT CLP PROTEASE PROTEOLYTIC SUBUNIT"/>
    <property type="match status" value="1"/>
</dbReference>
<evidence type="ECO:0000313" key="5">
    <source>
        <dbReference type="EMBL" id="MDT0388895.1"/>
    </source>
</evidence>
<comment type="function">
    <text evidence="2">Cleaves peptides in various proteins in a process that requires ATP hydrolysis. Has a chymotrypsin-like activity. Plays a major role in the degradation of misfolded proteins.</text>
</comment>
<protein>
    <recommendedName>
        <fullName evidence="2 3">ATP-dependent Clp protease proteolytic subunit</fullName>
        <ecNumber evidence="2">3.4.21.92</ecNumber>
    </recommendedName>
    <alternativeName>
        <fullName evidence="2">Endopeptidase Clp</fullName>
    </alternativeName>
</protein>
<keyword evidence="2" id="KW-0963">Cytoplasm</keyword>
<dbReference type="InterPro" id="IPR001907">
    <property type="entry name" value="ClpP"/>
</dbReference>
<proteinExistence type="inferred from homology"/>
<dbReference type="GO" id="GO:0008233">
    <property type="term" value="F:peptidase activity"/>
    <property type="evidence" value="ECO:0007669"/>
    <property type="project" value="UniProtKB-KW"/>
</dbReference>
<dbReference type="InterPro" id="IPR029045">
    <property type="entry name" value="ClpP/crotonase-like_dom_sf"/>
</dbReference>
<keyword evidence="2 5" id="KW-0645">Protease</keyword>
<comment type="subunit">
    <text evidence="2">Fourteen ClpP subunits assemble into 2 heptameric rings which stack back to back to give a disk-like structure with a central cavity, resembling the structure of eukaryotic proteasomes.</text>
</comment>
<dbReference type="HAMAP" id="MF_00444">
    <property type="entry name" value="ClpP"/>
    <property type="match status" value="1"/>
</dbReference>
<keyword evidence="6" id="KW-1185">Reference proteome</keyword>
<gene>
    <name evidence="2" type="primary">clpP</name>
    <name evidence="5" type="ORF">RM641_15805</name>
</gene>
<keyword evidence="2" id="KW-0378">Hydrolase</keyword>
<comment type="catalytic activity">
    <reaction evidence="2">
        <text>Hydrolysis of proteins to small peptides in the presence of ATP and magnesium. alpha-casein is the usual test substrate. In the absence of ATP, only oligopeptides shorter than five residues are hydrolyzed (such as succinyl-Leu-Tyr-|-NHMec, and Leu-Tyr-Leu-|-Tyr-Trp, in which cleavage of the -Tyr-|-Leu- and -Tyr-|-Trp bonds also occurs).</text>
        <dbReference type="EC" id="3.4.21.92"/>
    </reaction>
</comment>
<comment type="caution">
    <text evidence="2">Lacks conserved residue(s) required for the propagation of feature annotation.</text>
</comment>
<accession>A0ABU2PC71</accession>
<evidence type="ECO:0000313" key="6">
    <source>
        <dbReference type="Proteomes" id="UP001183586"/>
    </source>
</evidence>
<sequence>MSRPSARHVLPGFTERTGAGPRTTDPYSELLEERIVFLGTPVDETSANDVMAQFMYLEHQDPDCDISLYINSPGGSFHAMTAIHDTMQYVSCDVETICLGQAGTEASVLLAAGTPGKRFTLTDARMVLRQPALPEPVRGRAGDLAVRAEELRRVRTRMEELLARHTGRTREQVGEDLERDRFLTAQDAVEYGLVDRIMPDRKAVRPVPTGR</sequence>
<name>A0ABU2PC71_9ACTN</name>
<dbReference type="PANTHER" id="PTHR10381:SF26">
    <property type="entry name" value="ATP-DEPENDENT CLP PROTEASE PROTEOLYTIC SUBUNIT-LIKE-RELATED"/>
    <property type="match status" value="1"/>
</dbReference>
<dbReference type="NCBIfam" id="NF009205">
    <property type="entry name" value="PRK12553.1"/>
    <property type="match status" value="1"/>
</dbReference>
<dbReference type="Proteomes" id="UP001183586">
    <property type="component" value="Unassembled WGS sequence"/>
</dbReference>
<dbReference type="Pfam" id="PF00574">
    <property type="entry name" value="CLP_protease"/>
    <property type="match status" value="1"/>
</dbReference>
<organism evidence="5 6">
    <name type="scientific">Streptomyces dubilierae</name>
    <dbReference type="NCBI Taxonomy" id="3075533"/>
    <lineage>
        <taxon>Bacteria</taxon>
        <taxon>Bacillati</taxon>
        <taxon>Actinomycetota</taxon>
        <taxon>Actinomycetes</taxon>
        <taxon>Kitasatosporales</taxon>
        <taxon>Streptomycetaceae</taxon>
        <taxon>Streptomyces</taxon>
    </lineage>
</organism>
<keyword evidence="2" id="KW-0720">Serine protease</keyword>
<comment type="caution">
    <text evidence="5">The sequence shown here is derived from an EMBL/GenBank/DDBJ whole genome shotgun (WGS) entry which is preliminary data.</text>
</comment>
<reference evidence="6" key="1">
    <citation type="submission" date="2023-07" db="EMBL/GenBank/DDBJ databases">
        <title>30 novel species of actinomycetes from the DSMZ collection.</title>
        <authorList>
            <person name="Nouioui I."/>
        </authorList>
    </citation>
    <scope>NUCLEOTIDE SEQUENCE [LARGE SCALE GENOMIC DNA]</scope>
    <source>
        <strain evidence="6">DSM 41921</strain>
    </source>
</reference>
<comment type="subcellular location">
    <subcellularLocation>
        <location evidence="2">Cytoplasm</location>
    </subcellularLocation>
</comment>
<evidence type="ECO:0000256" key="3">
    <source>
        <dbReference type="RuleBase" id="RU003567"/>
    </source>
</evidence>
<dbReference type="PRINTS" id="PR00127">
    <property type="entry name" value="CLPPROTEASEP"/>
</dbReference>
<evidence type="ECO:0000256" key="2">
    <source>
        <dbReference type="HAMAP-Rule" id="MF_00444"/>
    </source>
</evidence>
<comment type="similarity">
    <text evidence="1 2 3">Belongs to the peptidase S14 family.</text>
</comment>
<evidence type="ECO:0000256" key="4">
    <source>
        <dbReference type="SAM" id="MobiDB-lite"/>
    </source>
</evidence>
<dbReference type="GO" id="GO:0006508">
    <property type="term" value="P:proteolysis"/>
    <property type="evidence" value="ECO:0007669"/>
    <property type="project" value="UniProtKB-KW"/>
</dbReference>
<dbReference type="EC" id="3.4.21.92" evidence="2"/>
<dbReference type="EMBL" id="JAVREU010000005">
    <property type="protein sequence ID" value="MDT0388895.1"/>
    <property type="molecule type" value="Genomic_DNA"/>
</dbReference>
<dbReference type="CDD" id="cd07017">
    <property type="entry name" value="S14_ClpP_2"/>
    <property type="match status" value="1"/>
</dbReference>
<feature type="region of interest" description="Disordered" evidence="4">
    <location>
        <begin position="1"/>
        <end position="25"/>
    </location>
</feature>
<dbReference type="SUPFAM" id="SSF52096">
    <property type="entry name" value="ClpP/crotonase"/>
    <property type="match status" value="1"/>
</dbReference>